<evidence type="ECO:0000256" key="1">
    <source>
        <dbReference type="ARBA" id="ARBA00023015"/>
    </source>
</evidence>
<evidence type="ECO:0000313" key="6">
    <source>
        <dbReference type="Proteomes" id="UP000012488"/>
    </source>
</evidence>
<dbReference type="Pfam" id="PF14525">
    <property type="entry name" value="AraC_binding_2"/>
    <property type="match status" value="1"/>
</dbReference>
<gene>
    <name evidence="5" type="ORF">MMSR116_14970</name>
</gene>
<dbReference type="InterPro" id="IPR020449">
    <property type="entry name" value="Tscrpt_reg_AraC-type_HTH"/>
</dbReference>
<accession>A0A6B9FMA1</accession>
<dbReference type="EMBL" id="CP043538">
    <property type="protein sequence ID" value="QGY03039.1"/>
    <property type="molecule type" value="Genomic_DNA"/>
</dbReference>
<dbReference type="InterPro" id="IPR018062">
    <property type="entry name" value="HTH_AraC-typ_CS"/>
</dbReference>
<dbReference type="SUPFAM" id="SSF46689">
    <property type="entry name" value="Homeodomain-like"/>
    <property type="match status" value="1"/>
</dbReference>
<evidence type="ECO:0000256" key="3">
    <source>
        <dbReference type="ARBA" id="ARBA00023163"/>
    </source>
</evidence>
<dbReference type="GO" id="GO:0003700">
    <property type="term" value="F:DNA-binding transcription factor activity"/>
    <property type="evidence" value="ECO:0007669"/>
    <property type="project" value="InterPro"/>
</dbReference>
<dbReference type="OrthoDB" id="252470at2"/>
<evidence type="ECO:0000256" key="2">
    <source>
        <dbReference type="ARBA" id="ARBA00023125"/>
    </source>
</evidence>
<keyword evidence="2" id="KW-0238">DNA-binding</keyword>
<dbReference type="RefSeq" id="WP_010682344.1">
    <property type="nucleotide sequence ID" value="NZ_CP043538.1"/>
</dbReference>
<dbReference type="PROSITE" id="PS00041">
    <property type="entry name" value="HTH_ARAC_FAMILY_1"/>
    <property type="match status" value="1"/>
</dbReference>
<organism evidence="5 6">
    <name type="scientific">Methylobacterium mesophilicum SR1.6/6</name>
    <dbReference type="NCBI Taxonomy" id="908290"/>
    <lineage>
        <taxon>Bacteria</taxon>
        <taxon>Pseudomonadati</taxon>
        <taxon>Pseudomonadota</taxon>
        <taxon>Alphaproteobacteria</taxon>
        <taxon>Hyphomicrobiales</taxon>
        <taxon>Methylobacteriaceae</taxon>
        <taxon>Methylobacterium</taxon>
    </lineage>
</organism>
<dbReference type="InterPro" id="IPR050204">
    <property type="entry name" value="AraC_XylS_family_regulators"/>
</dbReference>
<dbReference type="Pfam" id="PF12833">
    <property type="entry name" value="HTH_18"/>
    <property type="match status" value="1"/>
</dbReference>
<dbReference type="PROSITE" id="PS01124">
    <property type="entry name" value="HTH_ARAC_FAMILY_2"/>
    <property type="match status" value="1"/>
</dbReference>
<name>A0A6B9FMA1_9HYPH</name>
<dbReference type="PANTHER" id="PTHR46796">
    <property type="entry name" value="HTH-TYPE TRANSCRIPTIONAL ACTIVATOR RHAS-RELATED"/>
    <property type="match status" value="1"/>
</dbReference>
<dbReference type="Gene3D" id="1.10.10.60">
    <property type="entry name" value="Homeodomain-like"/>
    <property type="match status" value="1"/>
</dbReference>
<dbReference type="KEGG" id="mmes:MMSR116_14970"/>
<dbReference type="GO" id="GO:0043565">
    <property type="term" value="F:sequence-specific DNA binding"/>
    <property type="evidence" value="ECO:0007669"/>
    <property type="project" value="InterPro"/>
</dbReference>
<dbReference type="PANTHER" id="PTHR46796:SF6">
    <property type="entry name" value="ARAC SUBFAMILY"/>
    <property type="match status" value="1"/>
</dbReference>
<dbReference type="InterPro" id="IPR035418">
    <property type="entry name" value="AraC-bd_2"/>
</dbReference>
<proteinExistence type="predicted"/>
<protein>
    <submittedName>
        <fullName evidence="5">Helix-turn-helix domain-containing protein</fullName>
    </submittedName>
</protein>
<reference evidence="5 6" key="2">
    <citation type="journal article" date="2013" name="Genome Announc.">
        <title>Draft Genome Sequence of Methylobacterium mesophilicum Strain SR1.6/6, Isolated from Citrus sinensis.</title>
        <authorList>
            <person name="Marinho Almeida D."/>
            <person name="Dini-Andreote F."/>
            <person name="Camargo Neves A.A."/>
            <person name="Juca Ramos R.T."/>
            <person name="Andreote F.D."/>
            <person name="Carneiro A.R."/>
            <person name="Oliveira de Souza Lima A."/>
            <person name="Caracciolo Gomes de Sa P.H."/>
            <person name="Ribeiro Barbosa M.S."/>
            <person name="Araujo W.L."/>
            <person name="Silva A."/>
        </authorList>
    </citation>
    <scope>NUCLEOTIDE SEQUENCE [LARGE SCALE GENOMIC DNA]</scope>
    <source>
        <strain evidence="5 6">SR1.6/6</strain>
    </source>
</reference>
<evidence type="ECO:0000259" key="4">
    <source>
        <dbReference type="PROSITE" id="PS01124"/>
    </source>
</evidence>
<dbReference type="SMART" id="SM00342">
    <property type="entry name" value="HTH_ARAC"/>
    <property type="match status" value="1"/>
</dbReference>
<dbReference type="InterPro" id="IPR009057">
    <property type="entry name" value="Homeodomain-like_sf"/>
</dbReference>
<keyword evidence="3" id="KW-0804">Transcription</keyword>
<sequence>MRSLISTSGIASRKKFDVWRDVSYERLVPSEARKIGDSVFEGSLEAADIGDLLITRSTFGTLRTEFTPGSIRRHSKQHTLSVTLRLSGSAATAQHDRALIQKVGDMVVVDRAQPAVLEYPVPTQSLLIEVPRARLEGALGSARNYTVLAFGADRPSTALVSTFFTELVRTHEGLLPATAARMASIGVDLIVASIADGLARDVPKSLHGTVIVQRAKAYVEANLFDPALDPPQLAAALGISLRWLQELFQERGQHVADWIWQRRLETAALRLTDPGRAHMAVGTIAYGCGFVSQAHFSRRFRARFGMTPSEYRQAARAAG</sequence>
<feature type="domain" description="HTH araC/xylS-type" evidence="4">
    <location>
        <begin position="213"/>
        <end position="314"/>
    </location>
</feature>
<keyword evidence="1" id="KW-0805">Transcription regulation</keyword>
<evidence type="ECO:0000313" key="5">
    <source>
        <dbReference type="EMBL" id="QGY03039.1"/>
    </source>
</evidence>
<dbReference type="AlphaFoldDB" id="A0A6B9FMA1"/>
<dbReference type="Proteomes" id="UP000012488">
    <property type="component" value="Chromosome"/>
</dbReference>
<dbReference type="PRINTS" id="PR00032">
    <property type="entry name" value="HTHARAC"/>
</dbReference>
<reference evidence="5 6" key="1">
    <citation type="journal article" date="2012" name="Genet. Mol. Biol.">
        <title>Analysis of 16S rRNA and mxaF genes revealing insights into Methylobacterium niche-specific plant association.</title>
        <authorList>
            <person name="Dourado M.N."/>
            <person name="Andreote F.D."/>
            <person name="Dini-Andreote F."/>
            <person name="Conti R."/>
            <person name="Araujo J.M."/>
            <person name="Araujo W.L."/>
        </authorList>
    </citation>
    <scope>NUCLEOTIDE SEQUENCE [LARGE SCALE GENOMIC DNA]</scope>
    <source>
        <strain evidence="5 6">SR1.6/6</strain>
    </source>
</reference>
<dbReference type="InterPro" id="IPR018060">
    <property type="entry name" value="HTH_AraC"/>
</dbReference>